<dbReference type="AlphaFoldDB" id="A0A5R9FPS2"/>
<protein>
    <submittedName>
        <fullName evidence="1">Uncharacterized protein</fullName>
    </submittedName>
</protein>
<evidence type="ECO:0000313" key="1">
    <source>
        <dbReference type="EMBL" id="TLS43478.1"/>
    </source>
</evidence>
<accession>A0A5R9FPS2</accession>
<dbReference type="EMBL" id="VBZC01000029">
    <property type="protein sequence ID" value="TLS43478.1"/>
    <property type="molecule type" value="Genomic_DNA"/>
</dbReference>
<keyword evidence="2" id="KW-1185">Reference proteome</keyword>
<dbReference type="RefSeq" id="WP_138047498.1">
    <property type="nucleotide sequence ID" value="NZ_VBZC01000029.1"/>
</dbReference>
<organism evidence="1 2">
    <name type="scientific">Streptomyces montanus</name>
    <dbReference type="NCBI Taxonomy" id="2580423"/>
    <lineage>
        <taxon>Bacteria</taxon>
        <taxon>Bacillati</taxon>
        <taxon>Actinomycetota</taxon>
        <taxon>Actinomycetes</taxon>
        <taxon>Kitasatosporales</taxon>
        <taxon>Streptomycetaceae</taxon>
        <taxon>Streptomyces</taxon>
    </lineage>
</organism>
<sequence>MSSRQLCSSPRREVPGDTLDMWLKGVGQAAESRSNEGLTGGVMAVIGNWMEPNRVSIRLFGDVRTTTAEVTEVQVQV</sequence>
<gene>
    <name evidence="1" type="ORF">FE633_25360</name>
</gene>
<proteinExistence type="predicted"/>
<evidence type="ECO:0000313" key="2">
    <source>
        <dbReference type="Proteomes" id="UP000305906"/>
    </source>
</evidence>
<dbReference type="Proteomes" id="UP000305906">
    <property type="component" value="Unassembled WGS sequence"/>
</dbReference>
<reference evidence="1 2" key="1">
    <citation type="submission" date="2019-05" db="EMBL/GenBank/DDBJ databases">
        <title>Streptomyces sp. NEAU-C151, a novel actinomycete isolated from soil.</title>
        <authorList>
            <person name="Han L."/>
            <person name="Jiang H."/>
        </authorList>
    </citation>
    <scope>NUCLEOTIDE SEQUENCE [LARGE SCALE GENOMIC DNA]</scope>
    <source>
        <strain evidence="1 2">NEAU-C151</strain>
    </source>
</reference>
<comment type="caution">
    <text evidence="1">The sequence shown here is derived from an EMBL/GenBank/DDBJ whole genome shotgun (WGS) entry which is preliminary data.</text>
</comment>
<name>A0A5R9FPS2_9ACTN</name>